<proteinExistence type="predicted"/>
<evidence type="ECO:0000313" key="2">
    <source>
        <dbReference type="Proteomes" id="UP001148629"/>
    </source>
</evidence>
<keyword evidence="2" id="KW-1185">Reference proteome</keyword>
<organism evidence="1 2">
    <name type="scientific">Fusarium decemcellulare</name>
    <dbReference type="NCBI Taxonomy" id="57161"/>
    <lineage>
        <taxon>Eukaryota</taxon>
        <taxon>Fungi</taxon>
        <taxon>Dikarya</taxon>
        <taxon>Ascomycota</taxon>
        <taxon>Pezizomycotina</taxon>
        <taxon>Sordariomycetes</taxon>
        <taxon>Hypocreomycetidae</taxon>
        <taxon>Hypocreales</taxon>
        <taxon>Nectriaceae</taxon>
        <taxon>Fusarium</taxon>
        <taxon>Fusarium decemcellulare species complex</taxon>
    </lineage>
</organism>
<dbReference type="Proteomes" id="UP001148629">
    <property type="component" value="Unassembled WGS sequence"/>
</dbReference>
<dbReference type="EMBL" id="JANRMS010004934">
    <property type="protein sequence ID" value="KAJ3504766.1"/>
    <property type="molecule type" value="Genomic_DNA"/>
</dbReference>
<comment type="caution">
    <text evidence="1">The sequence shown here is derived from an EMBL/GenBank/DDBJ whole genome shotgun (WGS) entry which is preliminary data.</text>
</comment>
<name>A0ACC1RDZ7_9HYPO</name>
<sequence length="118" mass="13694">MKVWFPEETAKFLIDDRMLIMRKGKHNVRIVELISDEEWDASGQIYPGQPYTGLVRRMKDELKREAEARGEKLTDEQLAKIAAEKQSRESLKVANNPNIELPNKQEVRQRAKGSKSQK</sequence>
<reference evidence="1" key="1">
    <citation type="submission" date="2022-08" db="EMBL/GenBank/DDBJ databases">
        <title>Genome Sequence of Fusarium decemcellulare.</title>
        <authorList>
            <person name="Buettner E."/>
        </authorList>
    </citation>
    <scope>NUCLEOTIDE SEQUENCE</scope>
    <source>
        <strain evidence="1">Babe19</strain>
    </source>
</reference>
<accession>A0ACC1RDZ7</accession>
<protein>
    <submittedName>
        <fullName evidence="1">Uncharacterized protein</fullName>
    </submittedName>
</protein>
<gene>
    <name evidence="1" type="ORF">NM208_g16289</name>
</gene>
<evidence type="ECO:0000313" key="1">
    <source>
        <dbReference type="EMBL" id="KAJ3504766.1"/>
    </source>
</evidence>